<dbReference type="InterPro" id="IPR036388">
    <property type="entry name" value="WH-like_DNA-bd_sf"/>
</dbReference>
<gene>
    <name evidence="4" type="ORF">ACFPOG_00440</name>
</gene>
<dbReference type="CDD" id="cd22362">
    <property type="entry name" value="TnsA_endonuclease-like"/>
    <property type="match status" value="1"/>
</dbReference>
<reference evidence="5" key="1">
    <citation type="journal article" date="2019" name="Int. J. Syst. Evol. Microbiol.">
        <title>The Global Catalogue of Microorganisms (GCM) 10K type strain sequencing project: providing services to taxonomists for standard genome sequencing and annotation.</title>
        <authorList>
            <consortium name="The Broad Institute Genomics Platform"/>
            <consortium name="The Broad Institute Genome Sequencing Center for Infectious Disease"/>
            <person name="Wu L."/>
            <person name="Ma J."/>
        </authorList>
    </citation>
    <scope>NUCLEOTIDE SEQUENCE [LARGE SCALE GENOMIC DNA]</scope>
    <source>
        <strain evidence="5">KACC 11904</strain>
    </source>
</reference>
<dbReference type="Gene3D" id="3.40.1350.10">
    <property type="match status" value="1"/>
</dbReference>
<dbReference type="EMBL" id="JBHSMJ010000004">
    <property type="protein sequence ID" value="MFC5446719.1"/>
    <property type="molecule type" value="Genomic_DNA"/>
</dbReference>
<evidence type="ECO:0000259" key="3">
    <source>
        <dbReference type="Pfam" id="PF08722"/>
    </source>
</evidence>
<evidence type="ECO:0000256" key="1">
    <source>
        <dbReference type="SAM" id="MobiDB-lite"/>
    </source>
</evidence>
<dbReference type="Pfam" id="PF08722">
    <property type="entry name" value="Tn7_TnsA-like_N"/>
    <property type="match status" value="1"/>
</dbReference>
<dbReference type="Pfam" id="PF08721">
    <property type="entry name" value="Tn7_Tnp_TnsA_C"/>
    <property type="match status" value="1"/>
</dbReference>
<proteinExistence type="predicted"/>
<evidence type="ECO:0000313" key="5">
    <source>
        <dbReference type="Proteomes" id="UP001596044"/>
    </source>
</evidence>
<dbReference type="Gene3D" id="1.10.10.10">
    <property type="entry name" value="Winged helix-like DNA-binding domain superfamily/Winged helix DNA-binding domain"/>
    <property type="match status" value="1"/>
</dbReference>
<feature type="domain" description="TnsA endonuclease N-terminal" evidence="3">
    <location>
        <begin position="74"/>
        <end position="165"/>
    </location>
</feature>
<keyword evidence="4" id="KW-0255">Endonuclease</keyword>
<dbReference type="Proteomes" id="UP001596044">
    <property type="component" value="Unassembled WGS sequence"/>
</dbReference>
<feature type="region of interest" description="Disordered" evidence="1">
    <location>
        <begin position="1"/>
        <end position="22"/>
    </location>
</feature>
<dbReference type="GO" id="GO:0004519">
    <property type="term" value="F:endonuclease activity"/>
    <property type="evidence" value="ECO:0007669"/>
    <property type="project" value="UniProtKB-KW"/>
</dbReference>
<keyword evidence="4" id="KW-0540">Nuclease</keyword>
<dbReference type="RefSeq" id="WP_270880581.1">
    <property type="nucleotide sequence ID" value="NZ_JAQFVF010000033.1"/>
</dbReference>
<sequence>MMNRGNAIRKTQMNRLKDGRGQGYGKDYKPFIQVSDNKTPSEGYLIRELGWKTGRIHHTLSKEECRYLMVLSWSDAVVDIREQYPLTPIERSIEIAEQLNIKHANKDNTPVHATTDFLITIETEKGLEDVVRTVKVPSDLTPRTLELFQIEKNFFKEQGIDWGIILSTHLPMNLVKNVEWMYEGKYLESRQGIDLEVIDHISEAFLHLLTKDNGQIPIQKLCQQGDKQLGLEEGSCMFILKHQLSNKHWHTDMINQQIRMSKPLFITGGSRQ</sequence>
<accession>A0ABW0JZZ4</accession>
<dbReference type="InterPro" id="IPR011856">
    <property type="entry name" value="tRNA_endonuc-like_dom_sf"/>
</dbReference>
<feature type="domain" description="TnsA endonuclease C-terminal" evidence="2">
    <location>
        <begin position="171"/>
        <end position="253"/>
    </location>
</feature>
<evidence type="ECO:0000313" key="4">
    <source>
        <dbReference type="EMBL" id="MFC5446719.1"/>
    </source>
</evidence>
<dbReference type="InterPro" id="IPR014832">
    <property type="entry name" value="TnsA_C"/>
</dbReference>
<dbReference type="InterPro" id="IPR011335">
    <property type="entry name" value="Restrct_endonuc-II-like"/>
</dbReference>
<organism evidence="4 5">
    <name type="scientific">Paenibacillus aestuarii</name>
    <dbReference type="NCBI Taxonomy" id="516965"/>
    <lineage>
        <taxon>Bacteria</taxon>
        <taxon>Bacillati</taxon>
        <taxon>Bacillota</taxon>
        <taxon>Bacilli</taxon>
        <taxon>Bacillales</taxon>
        <taxon>Paenibacillaceae</taxon>
        <taxon>Paenibacillus</taxon>
    </lineage>
</organism>
<dbReference type="InterPro" id="IPR014833">
    <property type="entry name" value="TnsA_N"/>
</dbReference>
<keyword evidence="5" id="KW-1185">Reference proteome</keyword>
<dbReference type="SUPFAM" id="SSF52980">
    <property type="entry name" value="Restriction endonuclease-like"/>
    <property type="match status" value="1"/>
</dbReference>
<protein>
    <submittedName>
        <fullName evidence="4">TnsA endonuclease N-terminal domain-containing protein</fullName>
    </submittedName>
</protein>
<name>A0ABW0JZZ4_9BACL</name>
<keyword evidence="4" id="KW-0378">Hydrolase</keyword>
<comment type="caution">
    <text evidence="4">The sequence shown here is derived from an EMBL/GenBank/DDBJ whole genome shotgun (WGS) entry which is preliminary data.</text>
</comment>
<evidence type="ECO:0000259" key="2">
    <source>
        <dbReference type="Pfam" id="PF08721"/>
    </source>
</evidence>